<dbReference type="NCBIfam" id="TIGR02595">
    <property type="entry name" value="PEP_CTERM"/>
    <property type="match status" value="1"/>
</dbReference>
<dbReference type="EMBL" id="BAABIA010000011">
    <property type="protein sequence ID" value="GAA5148160.1"/>
    <property type="molecule type" value="Genomic_DNA"/>
</dbReference>
<dbReference type="Pfam" id="PF12951">
    <property type="entry name" value="PATR"/>
    <property type="match status" value="7"/>
</dbReference>
<name>A0ABP9PKG1_9BACT</name>
<evidence type="ECO:0000313" key="3">
    <source>
        <dbReference type="Proteomes" id="UP001499852"/>
    </source>
</evidence>
<proteinExistence type="predicted"/>
<dbReference type="Proteomes" id="UP001499852">
    <property type="component" value="Unassembled WGS sequence"/>
</dbReference>
<protein>
    <recommendedName>
        <fullName evidence="4">Secreted protein with PEP-CTERM sorting signal</fullName>
    </recommendedName>
</protein>
<evidence type="ECO:0000313" key="2">
    <source>
        <dbReference type="EMBL" id="GAA5148160.1"/>
    </source>
</evidence>
<evidence type="ECO:0000256" key="1">
    <source>
        <dbReference type="ARBA" id="ARBA00022729"/>
    </source>
</evidence>
<evidence type="ECO:0008006" key="4">
    <source>
        <dbReference type="Google" id="ProtNLM"/>
    </source>
</evidence>
<reference evidence="3" key="1">
    <citation type="journal article" date="2019" name="Int. J. Syst. Evol. Microbiol.">
        <title>The Global Catalogue of Microorganisms (GCM) 10K type strain sequencing project: providing services to taxonomists for standard genome sequencing and annotation.</title>
        <authorList>
            <consortium name="The Broad Institute Genomics Platform"/>
            <consortium name="The Broad Institute Genome Sequencing Center for Infectious Disease"/>
            <person name="Wu L."/>
            <person name="Ma J."/>
        </authorList>
    </citation>
    <scope>NUCLEOTIDE SEQUENCE [LARGE SCALE GENOMIC DNA]</scope>
    <source>
        <strain evidence="3">JCM 18053</strain>
    </source>
</reference>
<keyword evidence="3" id="KW-1185">Reference proteome</keyword>
<dbReference type="NCBIfam" id="TIGR02601">
    <property type="entry name" value="autotrns_rpt"/>
    <property type="match status" value="6"/>
</dbReference>
<keyword evidence="1" id="KW-0732">Signal</keyword>
<comment type="caution">
    <text evidence="2">The sequence shown here is derived from an EMBL/GenBank/DDBJ whole genome shotgun (WGS) entry which is preliminary data.</text>
</comment>
<organism evidence="2 3">
    <name type="scientific">Prosthecobacter algae</name>
    <dbReference type="NCBI Taxonomy" id="1144682"/>
    <lineage>
        <taxon>Bacteria</taxon>
        <taxon>Pseudomonadati</taxon>
        <taxon>Verrucomicrobiota</taxon>
        <taxon>Verrucomicrobiia</taxon>
        <taxon>Verrucomicrobiales</taxon>
        <taxon>Verrucomicrobiaceae</taxon>
        <taxon>Prosthecobacter</taxon>
    </lineage>
</organism>
<dbReference type="InterPro" id="IPR013425">
    <property type="entry name" value="Autotrns_rpt"/>
</dbReference>
<gene>
    <name evidence="2" type="ORF">GCM10023213_43900</name>
</gene>
<dbReference type="InterPro" id="IPR013424">
    <property type="entry name" value="Ice-binding_C"/>
</dbReference>
<sequence length="1895" mass="189124">MMLRRFFATFLILIGLPLPGFGINLYWGGDVDTSFQTLGNWWTNLGHSTAATAIPGAADVAIFNANAPVPNQIATLGAATSLQGLIFNGNSGTAITLGTLNDHVLTLGTGGLSVEAGAGAHIVNSGLTINSNQTWSNLGSAVFTIAGNVTLGATASQTLNITGTGGFAVTGPITSTANRTLNISNTGSVSFGAISTTNALTFTTAAGLSPEISGVISGAGSIHKDGPGSLILSGANSFTGTLRILNGEAIIKETNTANSQIIFGQANGAAGSNGFGTLTLDNQTEAVNYRVSTLYVHATSDGGVITSTGGTFDVTLSLNANRSFIVNETASEVDLLVTVGIVNGDATARSLTKQSIGTMVMQGANTYTGSTFIDRGKLILDYSLNNGDNKLSNSAATTLRGGLLELRGNSGAATAETTSALAITNGSSVLSLISNGGQDLTFTLTGGLTRSVITGAVDIRSNDPAKARLVVGGGATNNASGFLGGWATYNGSRWATRNGSNEIVALAGTIQNDKSLWTATDNIILNGASTGTLVTPSIASLILDSTAGGALMIDNHAQALTLTSGALMVSENVTASTEIGGGQILTQNSIHNATNELILTNHSGSPLNVSANLGGNNTYLSSTQHVTLAGSGVIELSGSNSYSGNLYVQGNVKVSGGNAISDYRNTVLATGGNMTSSGALLDLNGGKEGVGNLSGGGNADNTFLTVGPGEVRLGTNGQITLNQTSDSTFYGVFTGSGDILKRGDRTLTLATNPHSFTGALTVQGGTVSVTGGGDGFISLSQLRLRGGSFVSLQNQSASTNKLNNSASVILEGTGGNGLQVSSAINGTRGETAGTLSLAGGANTITLENTVVPSGTNNAALATLTFGAGNPSFSRSNGSTLLVRGVNLAGTASASAVATRLLFTNTTAITGALVGTTTSAVQTSSVTNLKILPYGLGDNSSTGVGNSFLTYATGLGLRPLADTEYATDFAASGADANVSLGTSATGLTGKTLNALRLVNSSGTTPLALTGTGNLLLTSGALLFSAGSTDNDATLDGFTQIQAGTSAGTADELVVFVTSSHAAAAGATLTLNAGIADNAGATSLTKSGTGTLVLGGSNSYTGTTTINDGVLVFGQTVGTLGSGSLRMAGGTLRWAAGNTTDITAGGRVVEMLGASVYLTPGSAGITSVGGNVLTAGSVLDVGSNNVTLAGAIGNGGAGGLTKVGTGTLTLSSAPTYTGTTLVKEGALNFQTIAPNTMEALYLAGTGVGTTVSSIVQSGLNVQQLVIGGAYGNPGANTTGVTGTLTVNGGSVNIGSGEGDDFILIGYRDTTAGVATSITTGTVDLRNASAVNINVSSLELGTFYGQIPTPNSMLTRGTLQLSNTLNNVTAGKIILGNSPASVVNSATPSTISLGTGTTTLNTDTFIIGGARSSGTVTIGSGGSVTLRGQQGGGTGANLFIGDNDAVGTGTNNLSSLDLTGAAGVDLKINLLILGRIGGANLTTGWARGSLTYGTGLVEATTIRMADTNYSSGTDNMNSSTWGTITQSASAIFRFMDLSQGKGTATWNWQGGTLQNLAGANQTNQNVTITLNGSGTATNPALRSYTVDAGRTATFKADAELAGTGSFTKSGAGSLALEGTNTNTGNVHIAEGSLALVNNGSMDDAAWFHLGTGASLDVSARTASSYTTDAVISGTGSLIATGGSFTIGSNVGPGSSHGVLKPGGSSLLNSAASAGTVGDQTGVLNITGNLLLAASASRVDRAVLQAGSTNRNAATSLPLYGGDQAAWVNSIPTDFTSYLTGSGSNHDLLSISGGLTLNATGGITITSFNGYTGQFGDVFNFLDWSTLVGLTNNSFNVGARYQNGTETGQDLLLFPLTSGLQWDTSLFLTHGVIVVVPEPSRAVLLLLAFGVLGFRRRRC</sequence>
<accession>A0ABP9PKG1</accession>